<dbReference type="Proteomes" id="UP001279734">
    <property type="component" value="Unassembled WGS sequence"/>
</dbReference>
<proteinExistence type="predicted"/>
<dbReference type="EMBL" id="BSYO01000001">
    <property type="protein sequence ID" value="GMG99764.1"/>
    <property type="molecule type" value="Genomic_DNA"/>
</dbReference>
<gene>
    <name evidence="2" type="ORF">Nepgr_001604</name>
</gene>
<keyword evidence="3" id="KW-1185">Reference proteome</keyword>
<reference evidence="2" key="1">
    <citation type="submission" date="2023-05" db="EMBL/GenBank/DDBJ databases">
        <title>Nepenthes gracilis genome sequencing.</title>
        <authorList>
            <person name="Fukushima K."/>
        </authorList>
    </citation>
    <scope>NUCLEOTIDE SEQUENCE</scope>
    <source>
        <strain evidence="2">SING2019-196</strain>
    </source>
</reference>
<comment type="caution">
    <text evidence="2">The sequence shown here is derived from an EMBL/GenBank/DDBJ whole genome shotgun (WGS) entry which is preliminary data.</text>
</comment>
<dbReference type="AlphaFoldDB" id="A0AAD3RXV5"/>
<protein>
    <submittedName>
        <fullName evidence="2">Uncharacterized protein</fullName>
    </submittedName>
</protein>
<feature type="compositionally biased region" description="Basic and acidic residues" evidence="1">
    <location>
        <begin position="41"/>
        <end position="67"/>
    </location>
</feature>
<feature type="region of interest" description="Disordered" evidence="1">
    <location>
        <begin position="1"/>
        <end position="71"/>
    </location>
</feature>
<evidence type="ECO:0000313" key="2">
    <source>
        <dbReference type="EMBL" id="GMG99764.1"/>
    </source>
</evidence>
<name>A0AAD3RXV5_NEPGR</name>
<evidence type="ECO:0000313" key="3">
    <source>
        <dbReference type="Proteomes" id="UP001279734"/>
    </source>
</evidence>
<sequence length="150" mass="16850">MAFNEDSKDVLPTNGCWKGGFTRPGETGRSDVVGQPDEQADLVRPHMAGHPDKAGHTDEPKAGDRFVGRGNPRPVGVRFELLSNGGWSSVLPEERQSRHRSTQILILWWNTHRLALPRLFWEPVSLLCSHFQKLWRSCSAYPDLALVPVN</sequence>
<evidence type="ECO:0000256" key="1">
    <source>
        <dbReference type="SAM" id="MobiDB-lite"/>
    </source>
</evidence>
<accession>A0AAD3RXV5</accession>
<organism evidence="2 3">
    <name type="scientific">Nepenthes gracilis</name>
    <name type="common">Slender pitcher plant</name>
    <dbReference type="NCBI Taxonomy" id="150966"/>
    <lineage>
        <taxon>Eukaryota</taxon>
        <taxon>Viridiplantae</taxon>
        <taxon>Streptophyta</taxon>
        <taxon>Embryophyta</taxon>
        <taxon>Tracheophyta</taxon>
        <taxon>Spermatophyta</taxon>
        <taxon>Magnoliopsida</taxon>
        <taxon>eudicotyledons</taxon>
        <taxon>Gunneridae</taxon>
        <taxon>Pentapetalae</taxon>
        <taxon>Caryophyllales</taxon>
        <taxon>Nepenthaceae</taxon>
        <taxon>Nepenthes</taxon>
    </lineage>
</organism>